<dbReference type="Proteomes" id="UP000053240">
    <property type="component" value="Unassembled WGS sequence"/>
</dbReference>
<protein>
    <submittedName>
        <fullName evidence="1">Uncharacterized protein</fullName>
    </submittedName>
</protein>
<name>A0A0N0PB78_PAPMA</name>
<dbReference type="InParanoid" id="A0A0N0PB78"/>
<dbReference type="AlphaFoldDB" id="A0A0N0PB78"/>
<gene>
    <name evidence="1" type="ORF">RR48_03806</name>
</gene>
<proteinExistence type="predicted"/>
<organism evidence="1 2">
    <name type="scientific">Papilio machaon</name>
    <name type="common">Old World swallowtail butterfly</name>
    <dbReference type="NCBI Taxonomy" id="76193"/>
    <lineage>
        <taxon>Eukaryota</taxon>
        <taxon>Metazoa</taxon>
        <taxon>Ecdysozoa</taxon>
        <taxon>Arthropoda</taxon>
        <taxon>Hexapoda</taxon>
        <taxon>Insecta</taxon>
        <taxon>Pterygota</taxon>
        <taxon>Neoptera</taxon>
        <taxon>Endopterygota</taxon>
        <taxon>Lepidoptera</taxon>
        <taxon>Glossata</taxon>
        <taxon>Ditrysia</taxon>
        <taxon>Papilionoidea</taxon>
        <taxon>Papilionidae</taxon>
        <taxon>Papilioninae</taxon>
        <taxon>Papilio</taxon>
    </lineage>
</organism>
<evidence type="ECO:0000313" key="2">
    <source>
        <dbReference type="Proteomes" id="UP000053240"/>
    </source>
</evidence>
<dbReference type="EMBL" id="KQ461003">
    <property type="protein sequence ID" value="KPJ10018.1"/>
    <property type="molecule type" value="Genomic_DNA"/>
</dbReference>
<sequence>MTTSNKLQSERVKQMFNRLSTNTVAVMSTPVACPPVDTLRAVDKQVPSRHFHLGQKFARDGEPVLVDKRL</sequence>
<reference evidence="1 2" key="1">
    <citation type="journal article" date="2015" name="Nat. Commun.">
        <title>Outbred genome sequencing and CRISPR/Cas9 gene editing in butterflies.</title>
        <authorList>
            <person name="Li X."/>
            <person name="Fan D."/>
            <person name="Zhang W."/>
            <person name="Liu G."/>
            <person name="Zhang L."/>
            <person name="Zhao L."/>
            <person name="Fang X."/>
            <person name="Chen L."/>
            <person name="Dong Y."/>
            <person name="Chen Y."/>
            <person name="Ding Y."/>
            <person name="Zhao R."/>
            <person name="Feng M."/>
            <person name="Zhu Y."/>
            <person name="Feng Y."/>
            <person name="Jiang X."/>
            <person name="Zhu D."/>
            <person name="Xiang H."/>
            <person name="Feng X."/>
            <person name="Li S."/>
            <person name="Wang J."/>
            <person name="Zhang G."/>
            <person name="Kronforst M.R."/>
            <person name="Wang W."/>
        </authorList>
    </citation>
    <scope>NUCLEOTIDE SEQUENCE [LARGE SCALE GENOMIC DNA]</scope>
    <source>
        <strain evidence="1">Ya'a_city_454_Pm</strain>
        <tissue evidence="1">Whole body</tissue>
    </source>
</reference>
<accession>A0A0N0PB78</accession>
<keyword evidence="2" id="KW-1185">Reference proteome</keyword>
<evidence type="ECO:0000313" key="1">
    <source>
        <dbReference type="EMBL" id="KPJ10018.1"/>
    </source>
</evidence>